<dbReference type="Gene3D" id="2.60.40.4060">
    <property type="entry name" value="Reeler domain"/>
    <property type="match status" value="1"/>
</dbReference>
<evidence type="ECO:0000259" key="2">
    <source>
        <dbReference type="PROSITE" id="PS51019"/>
    </source>
</evidence>
<dbReference type="AlphaFoldDB" id="A0AAV9QWN8"/>
<gene>
    <name evidence="3" type="primary">SPON1_1</name>
    <name evidence="3" type="ORF">CRENBAI_005828</name>
</gene>
<proteinExistence type="predicted"/>
<dbReference type="PANTHER" id="PTHR11311:SF16">
    <property type="entry name" value="SPONDIN-1"/>
    <property type="match status" value="1"/>
</dbReference>
<evidence type="ECO:0000313" key="4">
    <source>
        <dbReference type="Proteomes" id="UP001311232"/>
    </source>
</evidence>
<keyword evidence="1" id="KW-0732">Signal</keyword>
<dbReference type="PANTHER" id="PTHR11311">
    <property type="entry name" value="SPONDIN"/>
    <property type="match status" value="1"/>
</dbReference>
<dbReference type="Pfam" id="PF02014">
    <property type="entry name" value="Reeler"/>
    <property type="match status" value="1"/>
</dbReference>
<dbReference type="InterPro" id="IPR042307">
    <property type="entry name" value="Reeler_sf"/>
</dbReference>
<reference evidence="3 4" key="1">
    <citation type="submission" date="2021-06" db="EMBL/GenBank/DDBJ databases">
        <authorList>
            <person name="Palmer J.M."/>
        </authorList>
    </citation>
    <scope>NUCLEOTIDE SEQUENCE [LARGE SCALE GENOMIC DNA]</scope>
    <source>
        <strain evidence="3 4">MEX-2019</strain>
        <tissue evidence="3">Muscle</tissue>
    </source>
</reference>
<evidence type="ECO:0000256" key="1">
    <source>
        <dbReference type="SAM" id="SignalP"/>
    </source>
</evidence>
<dbReference type="InterPro" id="IPR051418">
    <property type="entry name" value="Spondin/Thrombospondin_T1"/>
</dbReference>
<keyword evidence="4" id="KW-1185">Reference proteome</keyword>
<evidence type="ECO:0000313" key="3">
    <source>
        <dbReference type="EMBL" id="KAK5600205.1"/>
    </source>
</evidence>
<dbReference type="Proteomes" id="UP001311232">
    <property type="component" value="Unassembled WGS sequence"/>
</dbReference>
<name>A0AAV9QWN8_9TELE</name>
<dbReference type="FunFam" id="2.60.40.4060:FF:000002">
    <property type="entry name" value="Spondin-1"/>
    <property type="match status" value="1"/>
</dbReference>
<feature type="signal peptide" evidence="1">
    <location>
        <begin position="1"/>
        <end position="24"/>
    </location>
</feature>
<comment type="caution">
    <text evidence="3">The sequence shown here is derived from an EMBL/GenBank/DDBJ whole genome shotgun (WGS) entry which is preliminary data.</text>
</comment>
<dbReference type="PROSITE" id="PS51019">
    <property type="entry name" value="REELIN"/>
    <property type="match status" value="1"/>
</dbReference>
<dbReference type="CDD" id="cd08544">
    <property type="entry name" value="Reeler"/>
    <property type="match status" value="1"/>
</dbReference>
<feature type="domain" description="Reelin" evidence="2">
    <location>
        <begin position="23"/>
        <end position="156"/>
    </location>
</feature>
<accession>A0AAV9QWN8</accession>
<dbReference type="GO" id="GO:0007155">
    <property type="term" value="P:cell adhesion"/>
    <property type="evidence" value="ECO:0007669"/>
    <property type="project" value="TreeGrafter"/>
</dbReference>
<sequence length="156" mass="17522">MGMYLHLLLLQCYFVSNFVCNAVAFVEEPIGGRSDGYCGRILRAQTQGTRREGHHEFRLRVEGDPESYLPGSTYRVGLLASSPTYFRGFTLIALKEGREGTTEDDYAGQFQIINDDDTQFMTNCPPAVTESTPRRRTRIQVFWTAPPSGTGCIILK</sequence>
<protein>
    <submittedName>
        <fullName evidence="3">Spondin-1</fullName>
    </submittedName>
</protein>
<dbReference type="InterPro" id="IPR002861">
    <property type="entry name" value="Reeler_dom"/>
</dbReference>
<feature type="chain" id="PRO_5043586549" evidence="1">
    <location>
        <begin position="25"/>
        <end position="156"/>
    </location>
</feature>
<dbReference type="GO" id="GO:0031012">
    <property type="term" value="C:extracellular matrix"/>
    <property type="evidence" value="ECO:0007669"/>
    <property type="project" value="TreeGrafter"/>
</dbReference>
<dbReference type="EMBL" id="JAHHUM010002895">
    <property type="protein sequence ID" value="KAK5600205.1"/>
    <property type="molecule type" value="Genomic_DNA"/>
</dbReference>
<organism evidence="3 4">
    <name type="scientific">Crenichthys baileyi</name>
    <name type="common">White River springfish</name>
    <dbReference type="NCBI Taxonomy" id="28760"/>
    <lineage>
        <taxon>Eukaryota</taxon>
        <taxon>Metazoa</taxon>
        <taxon>Chordata</taxon>
        <taxon>Craniata</taxon>
        <taxon>Vertebrata</taxon>
        <taxon>Euteleostomi</taxon>
        <taxon>Actinopterygii</taxon>
        <taxon>Neopterygii</taxon>
        <taxon>Teleostei</taxon>
        <taxon>Neoteleostei</taxon>
        <taxon>Acanthomorphata</taxon>
        <taxon>Ovalentaria</taxon>
        <taxon>Atherinomorphae</taxon>
        <taxon>Cyprinodontiformes</taxon>
        <taxon>Goodeidae</taxon>
        <taxon>Crenichthys</taxon>
    </lineage>
</organism>